<dbReference type="EMBL" id="SOKJ01000411">
    <property type="protein sequence ID" value="TET07657.1"/>
    <property type="molecule type" value="Genomic_DNA"/>
</dbReference>
<dbReference type="GO" id="GO:0004803">
    <property type="term" value="F:transposase activity"/>
    <property type="evidence" value="ECO:0007669"/>
    <property type="project" value="InterPro"/>
</dbReference>
<feature type="domain" description="Transposase IS4-like" evidence="1">
    <location>
        <begin position="185"/>
        <end position="403"/>
    </location>
</feature>
<comment type="caution">
    <text evidence="2">The sequence shown here is derived from an EMBL/GenBank/DDBJ whole genome shotgun (WGS) entry which is preliminary data.</text>
</comment>
<protein>
    <submittedName>
        <fullName evidence="2">DDE transposase</fullName>
    </submittedName>
</protein>
<evidence type="ECO:0000259" key="1">
    <source>
        <dbReference type="Pfam" id="PF01609"/>
    </source>
</evidence>
<dbReference type="InterPro" id="IPR002559">
    <property type="entry name" value="Transposase_11"/>
</dbReference>
<dbReference type="GO" id="GO:0003677">
    <property type="term" value="F:DNA binding"/>
    <property type="evidence" value="ECO:0007669"/>
    <property type="project" value="InterPro"/>
</dbReference>
<evidence type="ECO:0000313" key="2">
    <source>
        <dbReference type="EMBL" id="TET07657.1"/>
    </source>
</evidence>
<reference evidence="2 3" key="1">
    <citation type="submission" date="2019-03" db="EMBL/GenBank/DDBJ databases">
        <title>Metabolic potential of uncultured bacteria and archaea associated with petroleum seepage in deep-sea sediments.</title>
        <authorList>
            <person name="Dong X."/>
            <person name="Hubert C."/>
        </authorList>
    </citation>
    <scope>NUCLEOTIDE SEQUENCE [LARGE SCALE GENOMIC DNA]</scope>
    <source>
        <strain evidence="2">E44_bin7</strain>
    </source>
</reference>
<sequence>MEYFNLDQRILLSAEYLFDMKTFSEFETLFSYLPSIPKKREKIGRPKVSSLSCLKCFIYRSISGVKDLSELRRALLNNPSLCLKCGFDPSHLPPIERFSSFLRDTPPIFFKRIEAELVRKLMDYGIVSGKYLTIDASPVPIQCRENNLKTSVRDRFNKLYPPKADPKAGLGVMVNYLEPFRKKVTYFWGYKNHILSDPISELPLFELTKPANVSEGTLLIPMIKKLKERLEIFPQAVLADAGYDYESNLKFIIHQLKARPVIARNLRWEKHKEHKLSRKGTPICIAGLEMIYWGRFSDRGRVRLKYVCPITHSKRYREKYYFCPWNHPNFTKGKGCYVYIRGDDTVRNSIDYGSREFKRLYKLRTASERINSRLASLGIQSPSVRGFTAVSNWCSIAHISLLLIALAAYQTDNKEQIRFVKNFLPNL</sequence>
<gene>
    <name evidence="2" type="ORF">E3J84_07190</name>
</gene>
<evidence type="ECO:0000313" key="3">
    <source>
        <dbReference type="Proteomes" id="UP000316360"/>
    </source>
</evidence>
<dbReference type="Pfam" id="PF01609">
    <property type="entry name" value="DDE_Tnp_1"/>
    <property type="match status" value="1"/>
</dbReference>
<dbReference type="AlphaFoldDB" id="A0A523RPG0"/>
<name>A0A523RPG0_UNCAE</name>
<dbReference type="Proteomes" id="UP000316360">
    <property type="component" value="Unassembled WGS sequence"/>
</dbReference>
<organism evidence="2 3">
    <name type="scientific">Aerophobetes bacterium</name>
    <dbReference type="NCBI Taxonomy" id="2030807"/>
    <lineage>
        <taxon>Bacteria</taxon>
        <taxon>Candidatus Aerophobota</taxon>
    </lineage>
</organism>
<dbReference type="GO" id="GO:0006313">
    <property type="term" value="P:DNA transposition"/>
    <property type="evidence" value="ECO:0007669"/>
    <property type="project" value="InterPro"/>
</dbReference>
<proteinExistence type="predicted"/>
<accession>A0A523RPG0</accession>